<reference evidence="1" key="2">
    <citation type="journal article" date="2024" name="Plant">
        <title>Genomic evolution and insights into agronomic trait innovations of Sesamum species.</title>
        <authorList>
            <person name="Miao H."/>
            <person name="Wang L."/>
            <person name="Qu L."/>
            <person name="Liu H."/>
            <person name="Sun Y."/>
            <person name="Le M."/>
            <person name="Wang Q."/>
            <person name="Wei S."/>
            <person name="Zheng Y."/>
            <person name="Lin W."/>
            <person name="Duan Y."/>
            <person name="Cao H."/>
            <person name="Xiong S."/>
            <person name="Wang X."/>
            <person name="Wei L."/>
            <person name="Li C."/>
            <person name="Ma Q."/>
            <person name="Ju M."/>
            <person name="Zhao R."/>
            <person name="Li G."/>
            <person name="Mu C."/>
            <person name="Tian Q."/>
            <person name="Mei H."/>
            <person name="Zhang T."/>
            <person name="Gao T."/>
            <person name="Zhang H."/>
        </authorList>
    </citation>
    <scope>NUCLEOTIDE SEQUENCE</scope>
    <source>
        <strain evidence="1">3651</strain>
    </source>
</reference>
<dbReference type="Proteomes" id="UP001293254">
    <property type="component" value="Unassembled WGS sequence"/>
</dbReference>
<protein>
    <submittedName>
        <fullName evidence="1">Uncharacterized protein</fullName>
    </submittedName>
</protein>
<organism evidence="1 2">
    <name type="scientific">Sesamum alatum</name>
    <dbReference type="NCBI Taxonomy" id="300844"/>
    <lineage>
        <taxon>Eukaryota</taxon>
        <taxon>Viridiplantae</taxon>
        <taxon>Streptophyta</taxon>
        <taxon>Embryophyta</taxon>
        <taxon>Tracheophyta</taxon>
        <taxon>Spermatophyta</taxon>
        <taxon>Magnoliopsida</taxon>
        <taxon>eudicotyledons</taxon>
        <taxon>Gunneridae</taxon>
        <taxon>Pentapetalae</taxon>
        <taxon>asterids</taxon>
        <taxon>lamiids</taxon>
        <taxon>Lamiales</taxon>
        <taxon>Pedaliaceae</taxon>
        <taxon>Sesamum</taxon>
    </lineage>
</organism>
<gene>
    <name evidence="1" type="ORF">Salat_2508800</name>
</gene>
<name>A0AAE1XSM7_9LAMI</name>
<keyword evidence="2" id="KW-1185">Reference proteome</keyword>
<reference evidence="1" key="1">
    <citation type="submission" date="2020-06" db="EMBL/GenBank/DDBJ databases">
        <authorList>
            <person name="Li T."/>
            <person name="Hu X."/>
            <person name="Zhang T."/>
            <person name="Song X."/>
            <person name="Zhang H."/>
            <person name="Dai N."/>
            <person name="Sheng W."/>
            <person name="Hou X."/>
            <person name="Wei L."/>
        </authorList>
    </citation>
    <scope>NUCLEOTIDE SEQUENCE</scope>
    <source>
        <strain evidence="1">3651</strain>
        <tissue evidence="1">Leaf</tissue>
    </source>
</reference>
<proteinExistence type="predicted"/>
<evidence type="ECO:0000313" key="2">
    <source>
        <dbReference type="Proteomes" id="UP001293254"/>
    </source>
</evidence>
<accession>A0AAE1XSM7</accession>
<evidence type="ECO:0000313" key="1">
    <source>
        <dbReference type="EMBL" id="KAK4416833.1"/>
    </source>
</evidence>
<dbReference type="AlphaFoldDB" id="A0AAE1XSM7"/>
<dbReference type="EMBL" id="JACGWO010000010">
    <property type="protein sequence ID" value="KAK4416833.1"/>
    <property type="molecule type" value="Genomic_DNA"/>
</dbReference>
<sequence>MYVVVSSSLSTDPKSQSIIVAMYYGDEGRNVPRAKYIGVNVQKFNYSLKHLDSREITVYVEYKPPAPEEVAVECTEAINKVNGEKRVRARVRKSKLEKGKKHVDVEADFEFLGIENVENIEGGNVGVEDENAFDVGLNVGVGG</sequence>
<comment type="caution">
    <text evidence="1">The sequence shown here is derived from an EMBL/GenBank/DDBJ whole genome shotgun (WGS) entry which is preliminary data.</text>
</comment>